<feature type="non-terminal residue" evidence="1">
    <location>
        <position position="100"/>
    </location>
</feature>
<sequence length="100" mass="12444">MEITTLRIFRFWHHLDFMWKLYPMSRELDKCVKRFRDVTTTVIKKKMEEYQGRKSSLVAELEEGKILNWKKEISIFGSDPRKFKFYRRRTKRRGRDIYDC</sequence>
<accession>A0AAV8X9V1</accession>
<organism evidence="1 2">
    <name type="scientific">Rhamnusium bicolor</name>
    <dbReference type="NCBI Taxonomy" id="1586634"/>
    <lineage>
        <taxon>Eukaryota</taxon>
        <taxon>Metazoa</taxon>
        <taxon>Ecdysozoa</taxon>
        <taxon>Arthropoda</taxon>
        <taxon>Hexapoda</taxon>
        <taxon>Insecta</taxon>
        <taxon>Pterygota</taxon>
        <taxon>Neoptera</taxon>
        <taxon>Endopterygota</taxon>
        <taxon>Coleoptera</taxon>
        <taxon>Polyphaga</taxon>
        <taxon>Cucujiformia</taxon>
        <taxon>Chrysomeloidea</taxon>
        <taxon>Cerambycidae</taxon>
        <taxon>Lepturinae</taxon>
        <taxon>Rhagiini</taxon>
        <taxon>Rhamnusium</taxon>
    </lineage>
</organism>
<name>A0AAV8X9V1_9CUCU</name>
<comment type="caution">
    <text evidence="1">The sequence shown here is derived from an EMBL/GenBank/DDBJ whole genome shotgun (WGS) entry which is preliminary data.</text>
</comment>
<dbReference type="EMBL" id="JANEYF010003585">
    <property type="protein sequence ID" value="KAJ8935329.1"/>
    <property type="molecule type" value="Genomic_DNA"/>
</dbReference>
<dbReference type="AlphaFoldDB" id="A0AAV8X9V1"/>
<evidence type="ECO:0000313" key="2">
    <source>
        <dbReference type="Proteomes" id="UP001162156"/>
    </source>
</evidence>
<protein>
    <submittedName>
        <fullName evidence="1">Uncharacterized protein</fullName>
    </submittedName>
</protein>
<proteinExistence type="predicted"/>
<keyword evidence="2" id="KW-1185">Reference proteome</keyword>
<gene>
    <name evidence="1" type="ORF">NQ314_012884</name>
</gene>
<reference evidence="1" key="1">
    <citation type="journal article" date="2023" name="Insect Mol. Biol.">
        <title>Genome sequencing provides insights into the evolution of gene families encoding plant cell wall-degrading enzymes in longhorned beetles.</title>
        <authorList>
            <person name="Shin N.R."/>
            <person name="Okamura Y."/>
            <person name="Kirsch R."/>
            <person name="Pauchet Y."/>
        </authorList>
    </citation>
    <scope>NUCLEOTIDE SEQUENCE</scope>
    <source>
        <strain evidence="1">RBIC_L_NR</strain>
    </source>
</reference>
<evidence type="ECO:0000313" key="1">
    <source>
        <dbReference type="EMBL" id="KAJ8935329.1"/>
    </source>
</evidence>
<dbReference type="Proteomes" id="UP001162156">
    <property type="component" value="Unassembled WGS sequence"/>
</dbReference>